<dbReference type="GO" id="GO:0048309">
    <property type="term" value="P:endoplasmic reticulum inheritance"/>
    <property type="evidence" value="ECO:0007669"/>
    <property type="project" value="TreeGrafter"/>
</dbReference>
<keyword evidence="1" id="KW-0472">Membrane</keyword>
<dbReference type="InterPro" id="IPR013635">
    <property type="entry name" value="Ice2"/>
</dbReference>
<name>A0A397SH30_9GLOM</name>
<keyword evidence="3" id="KW-1185">Reference proteome</keyword>
<dbReference type="GO" id="GO:0000921">
    <property type="term" value="P:septin ring assembly"/>
    <property type="evidence" value="ECO:0007669"/>
    <property type="project" value="TreeGrafter"/>
</dbReference>
<keyword evidence="1" id="KW-1133">Transmembrane helix</keyword>
<feature type="transmembrane region" description="Helical" evidence="1">
    <location>
        <begin position="99"/>
        <end position="122"/>
    </location>
</feature>
<dbReference type="PANTHER" id="PTHR31726">
    <property type="entry name" value="PROTEIN ICE2"/>
    <property type="match status" value="1"/>
</dbReference>
<evidence type="ECO:0000313" key="2">
    <source>
        <dbReference type="EMBL" id="RIA84209.1"/>
    </source>
</evidence>
<dbReference type="Proteomes" id="UP000265703">
    <property type="component" value="Unassembled WGS sequence"/>
</dbReference>
<dbReference type="Pfam" id="PF08426">
    <property type="entry name" value="ICE2"/>
    <property type="match status" value="1"/>
</dbReference>
<proteinExistence type="predicted"/>
<evidence type="ECO:0000313" key="3">
    <source>
        <dbReference type="Proteomes" id="UP000265703"/>
    </source>
</evidence>
<feature type="transmembrane region" description="Helical" evidence="1">
    <location>
        <begin position="335"/>
        <end position="356"/>
    </location>
</feature>
<keyword evidence="1" id="KW-0812">Transmembrane</keyword>
<feature type="transmembrane region" description="Helical" evidence="1">
    <location>
        <begin position="58"/>
        <end position="78"/>
    </location>
</feature>
<feature type="transmembrane region" description="Helical" evidence="1">
    <location>
        <begin position="200"/>
        <end position="218"/>
    </location>
</feature>
<gene>
    <name evidence="2" type="ORF">C1645_784614</name>
</gene>
<evidence type="ECO:0000256" key="1">
    <source>
        <dbReference type="SAM" id="Phobius"/>
    </source>
</evidence>
<feature type="transmembrane region" description="Helical" evidence="1">
    <location>
        <begin position="368"/>
        <end position="385"/>
    </location>
</feature>
<sequence>MMFSFFVGANHLLFLFLLPIAFDIGGRSAGLAMSFALFSYYSLLGLTKLLWWKKQGLGWIIPQLLTISQPFLFPYFLIHSLRFTYPYQMQTTLNFYEMLLTYSAPIFTVIEGAATATTIIIIRDKFKQFLEQDEGIQIYISIISLVNYVASSYFLYSLYTTPGMDIYNATLIGSIMTLALVITISLAVNKEHTKPLWPDLSLLFMYNVYCIYMLSLDWKPNTPAQDHQLLIDKDKISLDIFQNFDVKTILDYINDLKVNINTQFITNNLFKFIERFRMITAIQKALSLNVFMSLIYRAGIVINAFYYLNVYVEKQNEENREWAGLVEEDLLSQRIFNFIISLTTPIIIAVYTHLLLCHYEYLDVGTGMWRWVSIVVCWILYIWYFNVEDD</sequence>
<protein>
    <submittedName>
        <fullName evidence="2">ICE2-domain-containing protein</fullName>
    </submittedName>
</protein>
<dbReference type="GO" id="GO:0005789">
    <property type="term" value="C:endoplasmic reticulum membrane"/>
    <property type="evidence" value="ECO:0007669"/>
    <property type="project" value="TreeGrafter"/>
</dbReference>
<feature type="transmembrane region" description="Helical" evidence="1">
    <location>
        <begin position="166"/>
        <end position="188"/>
    </location>
</feature>
<dbReference type="OrthoDB" id="5577218at2759"/>
<accession>A0A397SH30</accession>
<dbReference type="GO" id="GO:0032541">
    <property type="term" value="C:cortical endoplasmic reticulum"/>
    <property type="evidence" value="ECO:0007669"/>
    <property type="project" value="TreeGrafter"/>
</dbReference>
<dbReference type="PANTHER" id="PTHR31726:SF2">
    <property type="entry name" value="PROTEIN ICE2"/>
    <property type="match status" value="1"/>
</dbReference>
<dbReference type="STRING" id="658196.A0A397SH30"/>
<feature type="transmembrane region" description="Helical" evidence="1">
    <location>
        <begin position="285"/>
        <end position="308"/>
    </location>
</feature>
<dbReference type="EMBL" id="QKYT01000510">
    <property type="protein sequence ID" value="RIA84209.1"/>
    <property type="molecule type" value="Genomic_DNA"/>
</dbReference>
<organism evidence="2 3">
    <name type="scientific">Glomus cerebriforme</name>
    <dbReference type="NCBI Taxonomy" id="658196"/>
    <lineage>
        <taxon>Eukaryota</taxon>
        <taxon>Fungi</taxon>
        <taxon>Fungi incertae sedis</taxon>
        <taxon>Mucoromycota</taxon>
        <taxon>Glomeromycotina</taxon>
        <taxon>Glomeromycetes</taxon>
        <taxon>Glomerales</taxon>
        <taxon>Glomeraceae</taxon>
        <taxon>Glomus</taxon>
    </lineage>
</organism>
<dbReference type="AlphaFoldDB" id="A0A397SH30"/>
<feature type="transmembrane region" description="Helical" evidence="1">
    <location>
        <begin position="138"/>
        <end position="159"/>
    </location>
</feature>
<comment type="caution">
    <text evidence="2">The sequence shown here is derived from an EMBL/GenBank/DDBJ whole genome shotgun (WGS) entry which is preliminary data.</text>
</comment>
<dbReference type="GO" id="GO:0097038">
    <property type="term" value="C:perinuclear endoplasmic reticulum"/>
    <property type="evidence" value="ECO:0007669"/>
    <property type="project" value="TreeGrafter"/>
</dbReference>
<reference evidence="2 3" key="1">
    <citation type="submission" date="2018-06" db="EMBL/GenBank/DDBJ databases">
        <title>Comparative genomics reveals the genomic features of Rhizophagus irregularis, R. cerebriforme, R. diaphanum and Gigaspora rosea, and their symbiotic lifestyle signature.</title>
        <authorList>
            <person name="Morin E."/>
            <person name="San Clemente H."/>
            <person name="Chen E.C.H."/>
            <person name="De La Providencia I."/>
            <person name="Hainaut M."/>
            <person name="Kuo A."/>
            <person name="Kohler A."/>
            <person name="Murat C."/>
            <person name="Tang N."/>
            <person name="Roy S."/>
            <person name="Loubradou J."/>
            <person name="Henrissat B."/>
            <person name="Grigoriev I.V."/>
            <person name="Corradi N."/>
            <person name="Roux C."/>
            <person name="Martin F.M."/>
        </authorList>
    </citation>
    <scope>NUCLEOTIDE SEQUENCE [LARGE SCALE GENOMIC DNA]</scope>
    <source>
        <strain evidence="2 3">DAOM 227022</strain>
    </source>
</reference>